<dbReference type="KEGG" id="dzi:111300259"/>
<keyword evidence="6" id="KW-1185">Reference proteome</keyword>
<evidence type="ECO:0000256" key="3">
    <source>
        <dbReference type="ARBA" id="ARBA00022729"/>
    </source>
</evidence>
<evidence type="ECO:0000259" key="5">
    <source>
        <dbReference type="PROSITE" id="PS50842"/>
    </source>
</evidence>
<dbReference type="PANTHER" id="PTHR47295:SF10">
    <property type="entry name" value="EG45-LIKE DOMAIN CONTAINING PROTEIN"/>
    <property type="match status" value="1"/>
</dbReference>
<dbReference type="GO" id="GO:0009627">
    <property type="term" value="P:systemic acquired resistance"/>
    <property type="evidence" value="ECO:0007669"/>
    <property type="project" value="InterPro"/>
</dbReference>
<dbReference type="Proteomes" id="UP000515121">
    <property type="component" value="Unplaced"/>
</dbReference>
<dbReference type="PANTHER" id="PTHR47295">
    <property type="entry name" value="EG45-LIKE DOMAIN CONTAINING PROTEIN 1-RELATED"/>
    <property type="match status" value="1"/>
</dbReference>
<dbReference type="Gene3D" id="2.40.40.10">
    <property type="entry name" value="RlpA-like domain"/>
    <property type="match status" value="1"/>
</dbReference>
<dbReference type="GO" id="GO:0048046">
    <property type="term" value="C:apoplast"/>
    <property type="evidence" value="ECO:0007669"/>
    <property type="project" value="InterPro"/>
</dbReference>
<dbReference type="OrthoDB" id="406505at2759"/>
<proteinExistence type="predicted"/>
<dbReference type="InterPro" id="IPR009009">
    <property type="entry name" value="RlpA-like_DPBB"/>
</dbReference>
<dbReference type="FunFam" id="2.40.40.10:FF:000005">
    <property type="entry name" value="Barwin-related endoglucanase"/>
    <property type="match status" value="1"/>
</dbReference>
<dbReference type="InterPro" id="IPR044206">
    <property type="entry name" value="EGC1/2"/>
</dbReference>
<accession>A0A6P5ZFR7</accession>
<reference evidence="7" key="1">
    <citation type="submission" date="2025-08" db="UniProtKB">
        <authorList>
            <consortium name="RefSeq"/>
        </authorList>
    </citation>
    <scope>IDENTIFICATION</scope>
    <source>
        <tissue evidence="7">Fruit stalk</tissue>
    </source>
</reference>
<comment type="subcellular location">
    <subcellularLocation>
        <location evidence="1">Secreted</location>
    </subcellularLocation>
</comment>
<dbReference type="SUPFAM" id="SSF50685">
    <property type="entry name" value="Barwin-like endoglucanases"/>
    <property type="match status" value="1"/>
</dbReference>
<name>A0A6P5ZFR7_DURZI</name>
<evidence type="ECO:0000256" key="4">
    <source>
        <dbReference type="SAM" id="SignalP"/>
    </source>
</evidence>
<dbReference type="InterPro" id="IPR007112">
    <property type="entry name" value="Expansin/allergen_DPBB_dom"/>
</dbReference>
<dbReference type="PROSITE" id="PS50842">
    <property type="entry name" value="EXPANSIN_EG45"/>
    <property type="match status" value="1"/>
</dbReference>
<dbReference type="GeneID" id="111300259"/>
<keyword evidence="3 4" id="KW-0732">Signal</keyword>
<dbReference type="InterPro" id="IPR036908">
    <property type="entry name" value="RlpA-like_sf"/>
</dbReference>
<dbReference type="CDD" id="cd22269">
    <property type="entry name" value="DPBB_EG45-like"/>
    <property type="match status" value="1"/>
</dbReference>
<evidence type="ECO:0000313" key="6">
    <source>
        <dbReference type="Proteomes" id="UP000515121"/>
    </source>
</evidence>
<gene>
    <name evidence="7" type="primary">LOC111300259</name>
</gene>
<organism evidence="6 7">
    <name type="scientific">Durio zibethinus</name>
    <name type="common">Durian</name>
    <dbReference type="NCBI Taxonomy" id="66656"/>
    <lineage>
        <taxon>Eukaryota</taxon>
        <taxon>Viridiplantae</taxon>
        <taxon>Streptophyta</taxon>
        <taxon>Embryophyta</taxon>
        <taxon>Tracheophyta</taxon>
        <taxon>Spermatophyta</taxon>
        <taxon>Magnoliopsida</taxon>
        <taxon>eudicotyledons</taxon>
        <taxon>Gunneridae</taxon>
        <taxon>Pentapetalae</taxon>
        <taxon>rosids</taxon>
        <taxon>malvids</taxon>
        <taxon>Malvales</taxon>
        <taxon>Malvaceae</taxon>
        <taxon>Helicteroideae</taxon>
        <taxon>Durio</taxon>
    </lineage>
</organism>
<keyword evidence="2" id="KW-0964">Secreted</keyword>
<protein>
    <submittedName>
        <fullName evidence="7">EG45-like domain containing protein</fullName>
    </submittedName>
</protein>
<dbReference type="Pfam" id="PF03330">
    <property type="entry name" value="DPBB_1"/>
    <property type="match status" value="1"/>
</dbReference>
<feature type="domain" description="Expansin-like EG45" evidence="5">
    <location>
        <begin position="30"/>
        <end position="134"/>
    </location>
</feature>
<dbReference type="AlphaFoldDB" id="A0A6P5ZFR7"/>
<dbReference type="SMART" id="SM00837">
    <property type="entry name" value="DPBB_1"/>
    <property type="match status" value="1"/>
</dbReference>
<dbReference type="RefSeq" id="XP_022751629.1">
    <property type="nucleotide sequence ID" value="XM_022895894.1"/>
</dbReference>
<feature type="signal peptide" evidence="4">
    <location>
        <begin position="1"/>
        <end position="27"/>
    </location>
</feature>
<evidence type="ECO:0000313" key="7">
    <source>
        <dbReference type="RefSeq" id="XP_022751629.1"/>
    </source>
</evidence>
<sequence>MAEGARAAVMIMMMAMAAATLVSVASAIQGTATFYTPPYVPSSCNGFQNDGVMIAAASDAIWNNRAACNKRYSVRCTGATNAGVPHPCRGGSIVVKIVDYCPPGCQGTFDLSQEAFAMIADPNAGKIQIEYTEV</sequence>
<evidence type="ECO:0000256" key="1">
    <source>
        <dbReference type="ARBA" id="ARBA00004613"/>
    </source>
</evidence>
<evidence type="ECO:0000256" key="2">
    <source>
        <dbReference type="ARBA" id="ARBA00022525"/>
    </source>
</evidence>
<feature type="chain" id="PRO_5028379297" evidence="4">
    <location>
        <begin position="28"/>
        <end position="134"/>
    </location>
</feature>